<evidence type="ECO:0000313" key="2">
    <source>
        <dbReference type="EMBL" id="GGD21637.1"/>
    </source>
</evidence>
<dbReference type="AlphaFoldDB" id="A0A916XY74"/>
<dbReference type="NCBIfam" id="NF047659">
    <property type="entry name" value="THC0290_0291_fam"/>
    <property type="match status" value="1"/>
</dbReference>
<dbReference type="InterPro" id="IPR011250">
    <property type="entry name" value="OMP/PagP_B-barrel"/>
</dbReference>
<gene>
    <name evidence="2" type="ORF">GCM10011343_10060</name>
</gene>
<protein>
    <submittedName>
        <fullName evidence="2">Glutamate dehydrogenase</fullName>
    </submittedName>
</protein>
<sequence length="250" mass="28784">MSKRLILLFTFIIGTSSAFAQFNRTYQEIGIMAGPVLFQSDYGERGDFDNLIKNNGVTVGIFYYLSFIENYPNIRENLKLRLEASYMKSELQHYGKYVDPSKTSVFAQQLRAMRGSTQTASVGFQMEYYPFKTDDYTRADFSPYVSFGSQINSFTSKAWSTLGPLGTPLTTPEKYMDGFRNDTGYVVSFSSSIGARYKLSPYHAIIAETRWQYYMSDWVDGLNPDKNKYKENKANDYSFALTFGYVYYFN</sequence>
<dbReference type="Proteomes" id="UP000625735">
    <property type="component" value="Unassembled WGS sequence"/>
</dbReference>
<dbReference type="RefSeq" id="WP_229734096.1">
    <property type="nucleotide sequence ID" value="NZ_BMFG01000003.1"/>
</dbReference>
<evidence type="ECO:0000313" key="3">
    <source>
        <dbReference type="Proteomes" id="UP000625735"/>
    </source>
</evidence>
<organism evidence="2 3">
    <name type="scientific">Flavobacterium orientale</name>
    <dbReference type="NCBI Taxonomy" id="1756020"/>
    <lineage>
        <taxon>Bacteria</taxon>
        <taxon>Pseudomonadati</taxon>
        <taxon>Bacteroidota</taxon>
        <taxon>Flavobacteriia</taxon>
        <taxon>Flavobacteriales</taxon>
        <taxon>Flavobacteriaceae</taxon>
        <taxon>Flavobacterium</taxon>
    </lineage>
</organism>
<accession>A0A916XY74</accession>
<name>A0A916XY74_9FLAO</name>
<keyword evidence="3" id="KW-1185">Reference proteome</keyword>
<reference evidence="2" key="2">
    <citation type="submission" date="2020-09" db="EMBL/GenBank/DDBJ databases">
        <authorList>
            <person name="Sun Q."/>
            <person name="Zhou Y."/>
        </authorList>
    </citation>
    <scope>NUCLEOTIDE SEQUENCE</scope>
    <source>
        <strain evidence="2">CGMCC 1.12506</strain>
    </source>
</reference>
<feature type="signal peptide" evidence="1">
    <location>
        <begin position="1"/>
        <end position="20"/>
    </location>
</feature>
<proteinExistence type="predicted"/>
<reference evidence="2" key="1">
    <citation type="journal article" date="2014" name="Int. J. Syst. Evol. Microbiol.">
        <title>Complete genome sequence of Corynebacterium casei LMG S-19264T (=DSM 44701T), isolated from a smear-ripened cheese.</title>
        <authorList>
            <consortium name="US DOE Joint Genome Institute (JGI-PGF)"/>
            <person name="Walter F."/>
            <person name="Albersmeier A."/>
            <person name="Kalinowski J."/>
            <person name="Ruckert C."/>
        </authorList>
    </citation>
    <scope>NUCLEOTIDE SEQUENCE</scope>
    <source>
        <strain evidence="2">CGMCC 1.12506</strain>
    </source>
</reference>
<keyword evidence="1" id="KW-0732">Signal</keyword>
<feature type="chain" id="PRO_5037000180" evidence="1">
    <location>
        <begin position="21"/>
        <end position="250"/>
    </location>
</feature>
<dbReference type="SUPFAM" id="SSF56925">
    <property type="entry name" value="OMPA-like"/>
    <property type="match status" value="1"/>
</dbReference>
<comment type="caution">
    <text evidence="2">The sequence shown here is derived from an EMBL/GenBank/DDBJ whole genome shotgun (WGS) entry which is preliminary data.</text>
</comment>
<dbReference type="EMBL" id="BMFG01000003">
    <property type="protein sequence ID" value="GGD21637.1"/>
    <property type="molecule type" value="Genomic_DNA"/>
</dbReference>
<evidence type="ECO:0000256" key="1">
    <source>
        <dbReference type="SAM" id="SignalP"/>
    </source>
</evidence>